<sequence>MATAYLRTPTFQAPLSSRLDTTNSSKSPKHLTWASLRQSHTFPNRCRIHYSSNSSSKLSHRRLKFFPFASYGETTETDEKEEVQESQIQNLTTAAQMAFEVLIGHLWTYAEACIGQLALAAIKRAAL</sequence>
<name>A0A4S4E9F5_CAMSN</name>
<keyword evidence="2" id="KW-1185">Reference proteome</keyword>
<proteinExistence type="predicted"/>
<gene>
    <name evidence="1" type="ORF">TEA_028989</name>
</gene>
<dbReference type="Proteomes" id="UP000306102">
    <property type="component" value="Unassembled WGS sequence"/>
</dbReference>
<organism evidence="1 2">
    <name type="scientific">Camellia sinensis var. sinensis</name>
    <name type="common">China tea</name>
    <dbReference type="NCBI Taxonomy" id="542762"/>
    <lineage>
        <taxon>Eukaryota</taxon>
        <taxon>Viridiplantae</taxon>
        <taxon>Streptophyta</taxon>
        <taxon>Embryophyta</taxon>
        <taxon>Tracheophyta</taxon>
        <taxon>Spermatophyta</taxon>
        <taxon>Magnoliopsida</taxon>
        <taxon>eudicotyledons</taxon>
        <taxon>Gunneridae</taxon>
        <taxon>Pentapetalae</taxon>
        <taxon>asterids</taxon>
        <taxon>Ericales</taxon>
        <taxon>Theaceae</taxon>
        <taxon>Camellia</taxon>
    </lineage>
</organism>
<dbReference type="EMBL" id="SDRB02006355">
    <property type="protein sequence ID" value="THG12770.1"/>
    <property type="molecule type" value="Genomic_DNA"/>
</dbReference>
<dbReference type="AlphaFoldDB" id="A0A4S4E9F5"/>
<evidence type="ECO:0000313" key="1">
    <source>
        <dbReference type="EMBL" id="THG12770.1"/>
    </source>
</evidence>
<reference evidence="1 2" key="1">
    <citation type="journal article" date="2018" name="Proc. Natl. Acad. Sci. U.S.A.">
        <title>Draft genome sequence of Camellia sinensis var. sinensis provides insights into the evolution of the tea genome and tea quality.</title>
        <authorList>
            <person name="Wei C."/>
            <person name="Yang H."/>
            <person name="Wang S."/>
            <person name="Zhao J."/>
            <person name="Liu C."/>
            <person name="Gao L."/>
            <person name="Xia E."/>
            <person name="Lu Y."/>
            <person name="Tai Y."/>
            <person name="She G."/>
            <person name="Sun J."/>
            <person name="Cao H."/>
            <person name="Tong W."/>
            <person name="Gao Q."/>
            <person name="Li Y."/>
            <person name="Deng W."/>
            <person name="Jiang X."/>
            <person name="Wang W."/>
            <person name="Chen Q."/>
            <person name="Zhang S."/>
            <person name="Li H."/>
            <person name="Wu J."/>
            <person name="Wang P."/>
            <person name="Li P."/>
            <person name="Shi C."/>
            <person name="Zheng F."/>
            <person name="Jian J."/>
            <person name="Huang B."/>
            <person name="Shan D."/>
            <person name="Shi M."/>
            <person name="Fang C."/>
            <person name="Yue Y."/>
            <person name="Li F."/>
            <person name="Li D."/>
            <person name="Wei S."/>
            <person name="Han B."/>
            <person name="Jiang C."/>
            <person name="Yin Y."/>
            <person name="Xia T."/>
            <person name="Zhang Z."/>
            <person name="Bennetzen J.L."/>
            <person name="Zhao S."/>
            <person name="Wan X."/>
        </authorList>
    </citation>
    <scope>NUCLEOTIDE SEQUENCE [LARGE SCALE GENOMIC DNA]</scope>
    <source>
        <strain evidence="2">cv. Shuchazao</strain>
        <tissue evidence="1">Leaf</tissue>
    </source>
</reference>
<evidence type="ECO:0000313" key="2">
    <source>
        <dbReference type="Proteomes" id="UP000306102"/>
    </source>
</evidence>
<comment type="caution">
    <text evidence="1">The sequence shown here is derived from an EMBL/GenBank/DDBJ whole genome shotgun (WGS) entry which is preliminary data.</text>
</comment>
<protein>
    <submittedName>
        <fullName evidence="1">Uncharacterized protein</fullName>
    </submittedName>
</protein>
<accession>A0A4S4E9F5</accession>